<keyword evidence="2" id="KW-1185">Reference proteome</keyword>
<evidence type="ECO:0000313" key="1">
    <source>
        <dbReference type="EMBL" id="CUO14183.1"/>
    </source>
</evidence>
<dbReference type="Proteomes" id="UP000095488">
    <property type="component" value="Unassembled WGS sequence"/>
</dbReference>
<dbReference type="EMBL" id="CYZR01000007">
    <property type="protein sequence ID" value="CUO14183.1"/>
    <property type="molecule type" value="Genomic_DNA"/>
</dbReference>
<dbReference type="RefSeq" id="WP_055260030.1">
    <property type="nucleotide sequence ID" value="NZ_BCMV01000016.1"/>
</dbReference>
<name>A0ABM9USA1_SARVE</name>
<accession>A0ABM9USA1</accession>
<protein>
    <recommendedName>
        <fullName evidence="3">HNH endonuclease</fullName>
    </recommendedName>
</protein>
<dbReference type="CDD" id="cd00085">
    <property type="entry name" value="HNHc"/>
    <property type="match status" value="1"/>
</dbReference>
<evidence type="ECO:0000313" key="2">
    <source>
        <dbReference type="Proteomes" id="UP000095488"/>
    </source>
</evidence>
<organism evidence="1 2">
    <name type="scientific">Sarcina ventriculi</name>
    <name type="common">Clostridium ventriculi</name>
    <dbReference type="NCBI Taxonomy" id="1267"/>
    <lineage>
        <taxon>Bacteria</taxon>
        <taxon>Bacillati</taxon>
        <taxon>Bacillota</taxon>
        <taxon>Clostridia</taxon>
        <taxon>Eubacteriales</taxon>
        <taxon>Clostridiaceae</taxon>
        <taxon>Sarcina</taxon>
    </lineage>
</organism>
<gene>
    <name evidence="1" type="ORF">ERS852473_02016</name>
</gene>
<proteinExistence type="predicted"/>
<dbReference type="InterPro" id="IPR003615">
    <property type="entry name" value="HNH_nuc"/>
</dbReference>
<evidence type="ECO:0008006" key="3">
    <source>
        <dbReference type="Google" id="ProtNLM"/>
    </source>
</evidence>
<sequence length="134" mass="16034">MSYSCEICKKDGDIHHIVHRSEGGLDFKLNYKYLCPNHHRGKNGPHKNKFVDLNYKLEMQIALESTLKKEFYSLDEIYELTHIKKNQLKKLSKNLKLYKEGYMSKDIIFELMGRKKYSKEYIEDLLIEELFSHL</sequence>
<reference evidence="1 2" key="1">
    <citation type="submission" date="2015-09" db="EMBL/GenBank/DDBJ databases">
        <authorList>
            <consortium name="Pathogen Informatics"/>
        </authorList>
    </citation>
    <scope>NUCLEOTIDE SEQUENCE [LARGE SCALE GENOMIC DNA]</scope>
    <source>
        <strain evidence="1 2">2789STDY5834858</strain>
    </source>
</reference>
<comment type="caution">
    <text evidence="1">The sequence shown here is derived from an EMBL/GenBank/DDBJ whole genome shotgun (WGS) entry which is preliminary data.</text>
</comment>